<keyword evidence="2" id="KW-0378">Hydrolase</keyword>
<comment type="caution">
    <text evidence="2">The sequence shown here is derived from an EMBL/GenBank/DDBJ whole genome shotgun (WGS) entry which is preliminary data.</text>
</comment>
<dbReference type="Proteomes" id="UP000567293">
    <property type="component" value="Unassembled WGS sequence"/>
</dbReference>
<dbReference type="PANTHER" id="PTHR43798">
    <property type="entry name" value="MONOACYLGLYCEROL LIPASE"/>
    <property type="match status" value="1"/>
</dbReference>
<feature type="domain" description="AB hydrolase-1" evidence="1">
    <location>
        <begin position="28"/>
        <end position="142"/>
    </location>
</feature>
<dbReference type="PANTHER" id="PTHR43798:SF33">
    <property type="entry name" value="HYDROLASE, PUTATIVE (AFU_ORTHOLOGUE AFUA_2G14860)-RELATED"/>
    <property type="match status" value="1"/>
</dbReference>
<evidence type="ECO:0000259" key="1">
    <source>
        <dbReference type="Pfam" id="PF00561"/>
    </source>
</evidence>
<dbReference type="InterPro" id="IPR029058">
    <property type="entry name" value="AB_hydrolase_fold"/>
</dbReference>
<dbReference type="SUPFAM" id="SSF53474">
    <property type="entry name" value="alpha/beta-Hydrolases"/>
    <property type="match status" value="1"/>
</dbReference>
<dbReference type="PRINTS" id="PR00111">
    <property type="entry name" value="ABHYDROLASE"/>
</dbReference>
<dbReference type="InterPro" id="IPR050266">
    <property type="entry name" value="AB_hydrolase_sf"/>
</dbReference>
<protein>
    <submittedName>
        <fullName evidence="2">Alpha/beta fold hydrolase</fullName>
    </submittedName>
</protein>
<dbReference type="Gene3D" id="3.40.50.1820">
    <property type="entry name" value="alpha/beta hydrolase"/>
    <property type="match status" value="1"/>
</dbReference>
<proteinExistence type="predicted"/>
<keyword evidence="3" id="KW-1185">Reference proteome</keyword>
<evidence type="ECO:0000313" key="3">
    <source>
        <dbReference type="Proteomes" id="UP000567293"/>
    </source>
</evidence>
<organism evidence="2 3">
    <name type="scientific">Candidatus Acidiferrum panamense</name>
    <dbReference type="NCBI Taxonomy" id="2741543"/>
    <lineage>
        <taxon>Bacteria</taxon>
        <taxon>Pseudomonadati</taxon>
        <taxon>Acidobacteriota</taxon>
        <taxon>Terriglobia</taxon>
        <taxon>Candidatus Acidiferrales</taxon>
        <taxon>Candidatus Acidiferrum</taxon>
    </lineage>
</organism>
<dbReference type="GO" id="GO:0016020">
    <property type="term" value="C:membrane"/>
    <property type="evidence" value="ECO:0007669"/>
    <property type="project" value="TreeGrafter"/>
</dbReference>
<gene>
    <name evidence="2" type="ORF">HRJ53_26995</name>
</gene>
<sequence>MTVTHPPGRIEMLNGQQLYFEVHGTGEPVLLLHGFSGSSQDWIPSLEQWGTGFQLILPDLRGHGHSGILSKPFRHEEAARDMFALLDHVGIRACKGVGISAGGNVLLHMAVKQPERLTAMVLVSATPYFPLQARTIMAQYPDNLPEEQWEI</sequence>
<feature type="non-terminal residue" evidence="2">
    <location>
        <position position="151"/>
    </location>
</feature>
<dbReference type="Pfam" id="PF00561">
    <property type="entry name" value="Abhydrolase_1"/>
    <property type="match status" value="1"/>
</dbReference>
<dbReference type="GO" id="GO:0016787">
    <property type="term" value="F:hydrolase activity"/>
    <property type="evidence" value="ECO:0007669"/>
    <property type="project" value="UniProtKB-KW"/>
</dbReference>
<dbReference type="EMBL" id="JACDQQ010002611">
    <property type="protein sequence ID" value="MBA0088652.1"/>
    <property type="molecule type" value="Genomic_DNA"/>
</dbReference>
<reference evidence="2" key="1">
    <citation type="submission" date="2020-06" db="EMBL/GenBank/DDBJ databases">
        <title>Legume-microbial interactions unlock mineral nutrients during tropical forest succession.</title>
        <authorList>
            <person name="Epihov D.Z."/>
        </authorList>
    </citation>
    <scope>NUCLEOTIDE SEQUENCE [LARGE SCALE GENOMIC DNA]</scope>
    <source>
        <strain evidence="2">Pan2503</strain>
    </source>
</reference>
<name>A0A7V8T0D7_9BACT</name>
<accession>A0A7V8T0D7</accession>
<dbReference type="AlphaFoldDB" id="A0A7V8T0D7"/>
<evidence type="ECO:0000313" key="2">
    <source>
        <dbReference type="EMBL" id="MBA0088652.1"/>
    </source>
</evidence>
<dbReference type="InterPro" id="IPR000073">
    <property type="entry name" value="AB_hydrolase_1"/>
</dbReference>